<organism evidence="1 2">
    <name type="scientific">Mergibacter septicus</name>
    <dbReference type="NCBI Taxonomy" id="221402"/>
    <lineage>
        <taxon>Bacteria</taxon>
        <taxon>Pseudomonadati</taxon>
        <taxon>Pseudomonadota</taxon>
        <taxon>Gammaproteobacteria</taxon>
        <taxon>Pasteurellales</taxon>
        <taxon>Pasteurellaceae</taxon>
        <taxon>Mergibacter</taxon>
    </lineage>
</organism>
<dbReference type="AlphaFoldDB" id="A0A8D4IYF9"/>
<accession>A0A8D4IYF9</accession>
<proteinExistence type="predicted"/>
<evidence type="ECO:0000313" key="2">
    <source>
        <dbReference type="Proteomes" id="UP000955338"/>
    </source>
</evidence>
<dbReference type="InterPro" id="IPR021356">
    <property type="entry name" value="Integr_conj_element_PFL4702"/>
</dbReference>
<dbReference type="RefSeq" id="WP_261919953.1">
    <property type="nucleotide sequence ID" value="NZ_CP022011.1"/>
</dbReference>
<gene>
    <name evidence="1" type="ORF">CEP48_00250</name>
</gene>
<protein>
    <submittedName>
        <fullName evidence="1">Integrating conjugative element membrane protein</fullName>
    </submittedName>
</protein>
<dbReference type="NCBIfam" id="TIGR03745">
    <property type="entry name" value="conj_TIGR03745"/>
    <property type="match status" value="1"/>
</dbReference>
<dbReference type="Pfam" id="PF11190">
    <property type="entry name" value="DUF2976"/>
    <property type="match status" value="1"/>
</dbReference>
<evidence type="ECO:0000313" key="1">
    <source>
        <dbReference type="EMBL" id="QDJ13965.1"/>
    </source>
</evidence>
<reference evidence="1" key="1">
    <citation type="submission" date="2017-06" db="EMBL/GenBank/DDBJ databases">
        <title>Genome sequencing of pathogenic and non-pathogenic strains within Bisgaard taxon 40.</title>
        <authorList>
            <person name="Ladner J.T."/>
            <person name="Lovett S.P."/>
            <person name="Koroleva G."/>
            <person name="Lorch J.M."/>
        </authorList>
    </citation>
    <scope>NUCLEOTIDE SEQUENCE</scope>
    <source>
        <strain evidence="1">27576-1-I1</strain>
    </source>
</reference>
<dbReference type="EMBL" id="CP022011">
    <property type="protein sequence ID" value="QDJ13965.1"/>
    <property type="molecule type" value="Genomic_DNA"/>
</dbReference>
<sequence>MKYLSLLKNITLKTVRFVSISIFAFFSIHVYAALPTLEDPSRGQGKGVIDTIKNYGYDGITLMGLLICAVAFIVVAGNSIGTYRDIGEGKKKWGDLALNVLVGVVLLVVIIWLITKASEIL</sequence>
<name>A0A8D4IYF9_9PAST</name>
<dbReference type="Proteomes" id="UP000955338">
    <property type="component" value="Chromosome"/>
</dbReference>
<keyword evidence="2" id="KW-1185">Reference proteome</keyword>